<dbReference type="AlphaFoldDB" id="A0AAE1D5F0"/>
<evidence type="ECO:0000313" key="2">
    <source>
        <dbReference type="Proteomes" id="UP001283361"/>
    </source>
</evidence>
<proteinExistence type="predicted"/>
<organism evidence="1 2">
    <name type="scientific">Elysia crispata</name>
    <name type="common">lettuce slug</name>
    <dbReference type="NCBI Taxonomy" id="231223"/>
    <lineage>
        <taxon>Eukaryota</taxon>
        <taxon>Metazoa</taxon>
        <taxon>Spiralia</taxon>
        <taxon>Lophotrochozoa</taxon>
        <taxon>Mollusca</taxon>
        <taxon>Gastropoda</taxon>
        <taxon>Heterobranchia</taxon>
        <taxon>Euthyneura</taxon>
        <taxon>Panpulmonata</taxon>
        <taxon>Sacoglossa</taxon>
        <taxon>Placobranchoidea</taxon>
        <taxon>Plakobranchidae</taxon>
        <taxon>Elysia</taxon>
    </lineage>
</organism>
<dbReference type="Proteomes" id="UP001283361">
    <property type="component" value="Unassembled WGS sequence"/>
</dbReference>
<protein>
    <submittedName>
        <fullName evidence="1">Uncharacterized protein</fullName>
    </submittedName>
</protein>
<comment type="caution">
    <text evidence="1">The sequence shown here is derived from an EMBL/GenBank/DDBJ whole genome shotgun (WGS) entry which is preliminary data.</text>
</comment>
<keyword evidence="2" id="KW-1185">Reference proteome</keyword>
<sequence length="296" mass="34628">MNSQIYCLPQKFGWNTQVDSGKKPKKEVNKTSKYERPYFIVQLDGHEVSPQVREEFKRRYPKLSVPGEDSTHKAKAIVYLTETAHRFQPHFNLPKIKAPATFEKQGRADSMRQPRSYLPPFQTLMLERPNPRNDSYRGLHTWRRLLFDSHESIWQSLDRRDWTKEVSERNTLPPVRLVKHNATHEKERWDYARHLDRKNALSYPFRRDLVGYTGYKLREGDAMIPIERDTAHLNPAMESTTQAVHKEFSNEDYVLPADHSANKHQGPMSRMVTLTHPYNPFTQQSAYSHVGAAGTQ</sequence>
<gene>
    <name evidence="1" type="ORF">RRG08_058306</name>
</gene>
<accession>A0AAE1D5F0</accession>
<evidence type="ECO:0000313" key="1">
    <source>
        <dbReference type="EMBL" id="KAK3757997.1"/>
    </source>
</evidence>
<reference evidence="1" key="1">
    <citation type="journal article" date="2023" name="G3 (Bethesda)">
        <title>A reference genome for the long-term kleptoplast-retaining sea slug Elysia crispata morphotype clarki.</title>
        <authorList>
            <person name="Eastman K.E."/>
            <person name="Pendleton A.L."/>
            <person name="Shaikh M.A."/>
            <person name="Suttiyut T."/>
            <person name="Ogas R."/>
            <person name="Tomko P."/>
            <person name="Gavelis G."/>
            <person name="Widhalm J.R."/>
            <person name="Wisecaver J.H."/>
        </authorList>
    </citation>
    <scope>NUCLEOTIDE SEQUENCE</scope>
    <source>
        <strain evidence="1">ECLA1</strain>
    </source>
</reference>
<dbReference type="EMBL" id="JAWDGP010005302">
    <property type="protein sequence ID" value="KAK3757997.1"/>
    <property type="molecule type" value="Genomic_DNA"/>
</dbReference>
<name>A0AAE1D5F0_9GAST</name>